<keyword evidence="2" id="KW-1185">Reference proteome</keyword>
<evidence type="ECO:0000313" key="2">
    <source>
        <dbReference type="Proteomes" id="UP001327560"/>
    </source>
</evidence>
<protein>
    <submittedName>
        <fullName evidence="1">Uncharacterized protein</fullName>
    </submittedName>
</protein>
<dbReference type="Proteomes" id="UP001327560">
    <property type="component" value="Chromosome 6"/>
</dbReference>
<dbReference type="AlphaFoldDB" id="A0AAQ3KQ99"/>
<name>A0AAQ3KQ99_9LILI</name>
<sequence length="116" mass="12995">MLAAPPDITPPIVTSLAKGKRRLEEPNRAVRLPTSQDSRLCISLNGQKFEQNDVVQALIINMSALVAENPTEQSEARRKLLAAGYSWIYLFPSVTRATVQWRFCSSRCLREHVSAL</sequence>
<dbReference type="EMBL" id="CP136895">
    <property type="protein sequence ID" value="WOL10001.1"/>
    <property type="molecule type" value="Genomic_DNA"/>
</dbReference>
<evidence type="ECO:0000313" key="1">
    <source>
        <dbReference type="EMBL" id="WOL10001.1"/>
    </source>
</evidence>
<accession>A0AAQ3KQ99</accession>
<reference evidence="1 2" key="1">
    <citation type="submission" date="2023-10" db="EMBL/GenBank/DDBJ databases">
        <title>Chromosome-scale genome assembly provides insights into flower coloration mechanisms of Canna indica.</title>
        <authorList>
            <person name="Li C."/>
        </authorList>
    </citation>
    <scope>NUCLEOTIDE SEQUENCE [LARGE SCALE GENOMIC DNA]</scope>
    <source>
        <tissue evidence="1">Flower</tissue>
    </source>
</reference>
<organism evidence="1 2">
    <name type="scientific">Canna indica</name>
    <name type="common">Indian-shot</name>
    <dbReference type="NCBI Taxonomy" id="4628"/>
    <lineage>
        <taxon>Eukaryota</taxon>
        <taxon>Viridiplantae</taxon>
        <taxon>Streptophyta</taxon>
        <taxon>Embryophyta</taxon>
        <taxon>Tracheophyta</taxon>
        <taxon>Spermatophyta</taxon>
        <taxon>Magnoliopsida</taxon>
        <taxon>Liliopsida</taxon>
        <taxon>Zingiberales</taxon>
        <taxon>Cannaceae</taxon>
        <taxon>Canna</taxon>
    </lineage>
</organism>
<proteinExistence type="predicted"/>
<gene>
    <name evidence="1" type="ORF">Cni_G18755</name>
</gene>